<keyword evidence="1" id="KW-1133">Transmembrane helix</keyword>
<gene>
    <name evidence="2" type="ORF">B5F17_13530</name>
</gene>
<sequence>MRKLWGFASDACIVAGALCIQHAAFLIAPALGFAVIGGMFWLAGWLFAAKPPDDDKGRDAP</sequence>
<evidence type="ECO:0000313" key="2">
    <source>
        <dbReference type="EMBL" id="OUP51073.1"/>
    </source>
</evidence>
<accession>A0A1Y4L2Q0</accession>
<keyword evidence="1" id="KW-0472">Membrane</keyword>
<reference evidence="3" key="1">
    <citation type="submission" date="2017-04" db="EMBL/GenBank/DDBJ databases">
        <title>Function of individual gut microbiota members based on whole genome sequencing of pure cultures obtained from chicken caecum.</title>
        <authorList>
            <person name="Medvecky M."/>
            <person name="Cejkova D."/>
            <person name="Polansky O."/>
            <person name="Karasova D."/>
            <person name="Kubasova T."/>
            <person name="Cizek A."/>
            <person name="Rychlik I."/>
        </authorList>
    </citation>
    <scope>NUCLEOTIDE SEQUENCE [LARGE SCALE GENOMIC DNA]</scope>
    <source>
        <strain evidence="3">An180</strain>
    </source>
</reference>
<comment type="caution">
    <text evidence="2">The sequence shown here is derived from an EMBL/GenBank/DDBJ whole genome shotgun (WGS) entry which is preliminary data.</text>
</comment>
<evidence type="ECO:0000256" key="1">
    <source>
        <dbReference type="SAM" id="Phobius"/>
    </source>
</evidence>
<proteinExistence type="predicted"/>
<dbReference type="AlphaFoldDB" id="A0A1Y4L2Q0"/>
<feature type="transmembrane region" description="Helical" evidence="1">
    <location>
        <begin position="29"/>
        <end position="48"/>
    </location>
</feature>
<keyword evidence="1" id="KW-0812">Transmembrane</keyword>
<protein>
    <recommendedName>
        <fullName evidence="4">DUF1056 domain-containing protein</fullName>
    </recommendedName>
</protein>
<dbReference type="EMBL" id="NFKK01000025">
    <property type="protein sequence ID" value="OUP51073.1"/>
    <property type="molecule type" value="Genomic_DNA"/>
</dbReference>
<dbReference type="Proteomes" id="UP000195897">
    <property type="component" value="Unassembled WGS sequence"/>
</dbReference>
<organism evidence="2 3">
    <name type="scientific">Butyricicoccus pullicaecorum</name>
    <dbReference type="NCBI Taxonomy" id="501571"/>
    <lineage>
        <taxon>Bacteria</taxon>
        <taxon>Bacillati</taxon>
        <taxon>Bacillota</taxon>
        <taxon>Clostridia</taxon>
        <taxon>Eubacteriales</taxon>
        <taxon>Butyricicoccaceae</taxon>
        <taxon>Butyricicoccus</taxon>
    </lineage>
</organism>
<evidence type="ECO:0008006" key="4">
    <source>
        <dbReference type="Google" id="ProtNLM"/>
    </source>
</evidence>
<evidence type="ECO:0000313" key="3">
    <source>
        <dbReference type="Proteomes" id="UP000195897"/>
    </source>
</evidence>
<dbReference type="RefSeq" id="WP_087374669.1">
    <property type="nucleotide sequence ID" value="NZ_NFKK01000025.1"/>
</dbReference>
<name>A0A1Y4L2Q0_9FIRM</name>